<dbReference type="RefSeq" id="WP_262653352.1">
    <property type="nucleotide sequence ID" value="NZ_JAOQKE010000001.1"/>
</dbReference>
<proteinExistence type="inferred from homology"/>
<feature type="domain" description="4'-phosphopantetheinyl transferase" evidence="3">
    <location>
        <begin position="75"/>
        <end position="179"/>
    </location>
</feature>
<evidence type="ECO:0000256" key="2">
    <source>
        <dbReference type="ARBA" id="ARBA00022679"/>
    </source>
</evidence>
<comment type="caution">
    <text evidence="4">The sequence shown here is derived from an EMBL/GenBank/DDBJ whole genome shotgun (WGS) entry which is preliminary data.</text>
</comment>
<evidence type="ECO:0000313" key="4">
    <source>
        <dbReference type="EMBL" id="MCU6724106.1"/>
    </source>
</evidence>
<protein>
    <submittedName>
        <fullName evidence="4">4'-phosphopantetheinyl transferase superfamily protein</fullName>
    </submittedName>
</protein>
<evidence type="ECO:0000256" key="1">
    <source>
        <dbReference type="ARBA" id="ARBA00010990"/>
    </source>
</evidence>
<name>A0ABT2SHX2_9FIRM</name>
<evidence type="ECO:0000313" key="5">
    <source>
        <dbReference type="Proteomes" id="UP001652338"/>
    </source>
</evidence>
<dbReference type="EMBL" id="JAOQKE010000001">
    <property type="protein sequence ID" value="MCU6724106.1"/>
    <property type="molecule type" value="Genomic_DNA"/>
</dbReference>
<dbReference type="Pfam" id="PF01648">
    <property type="entry name" value="ACPS"/>
    <property type="match status" value="1"/>
</dbReference>
<dbReference type="GO" id="GO:0016740">
    <property type="term" value="F:transferase activity"/>
    <property type="evidence" value="ECO:0007669"/>
    <property type="project" value="UniProtKB-KW"/>
</dbReference>
<gene>
    <name evidence="4" type="ORF">OCV47_01825</name>
</gene>
<keyword evidence="5" id="KW-1185">Reference proteome</keyword>
<dbReference type="InterPro" id="IPR037143">
    <property type="entry name" value="4-PPantetheinyl_Trfase_dom_sf"/>
</dbReference>
<dbReference type="InterPro" id="IPR050559">
    <property type="entry name" value="P-Pant_transferase_sf"/>
</dbReference>
<dbReference type="InterPro" id="IPR008278">
    <property type="entry name" value="4-PPantetheinyl_Trfase_dom"/>
</dbReference>
<evidence type="ECO:0000259" key="3">
    <source>
        <dbReference type="Pfam" id="PF01648"/>
    </source>
</evidence>
<dbReference type="Proteomes" id="UP001652338">
    <property type="component" value="Unassembled WGS sequence"/>
</dbReference>
<accession>A0ABT2SHX2</accession>
<organism evidence="4 5">
    <name type="scientific">Muricoprocola aceti</name>
    <dbReference type="NCBI Taxonomy" id="2981772"/>
    <lineage>
        <taxon>Bacteria</taxon>
        <taxon>Bacillati</taxon>
        <taxon>Bacillota</taxon>
        <taxon>Clostridia</taxon>
        <taxon>Lachnospirales</taxon>
        <taxon>Lachnospiraceae</taxon>
        <taxon>Muricoprocola</taxon>
    </lineage>
</organism>
<dbReference type="PANTHER" id="PTHR12215:SF10">
    <property type="entry name" value="L-AMINOADIPATE-SEMIALDEHYDE DEHYDROGENASE-PHOSPHOPANTETHEINYL TRANSFERASE"/>
    <property type="match status" value="1"/>
</dbReference>
<dbReference type="Gene3D" id="3.90.470.20">
    <property type="entry name" value="4'-phosphopantetheinyl transferase domain"/>
    <property type="match status" value="2"/>
</dbReference>
<comment type="similarity">
    <text evidence="1">Belongs to the P-Pant transferase superfamily. Gsp/Sfp/HetI/AcpT family.</text>
</comment>
<sequence>MIYWRTMEEGLKKAEQTAFARTLLLDALRKEYGITRLPEIARTPHGKPYFLNSPELYFNYSHSKHAAACVLSKQAVGIDLEQIRNYSEKTAQRFCSQGEWVWLQRQPDLNKAWIQIWTMKEAWLKYRGIGLRVDLRDLDFTAALENASAQKEITVLEHGQTHTACIYSYFIEDFWMSVCGKEKVKNHVLHLL</sequence>
<reference evidence="4 5" key="1">
    <citation type="journal article" date="2021" name="ISME Commun">
        <title>Automated analysis of genomic sequences facilitates high-throughput and comprehensive description of bacteria.</title>
        <authorList>
            <person name="Hitch T.C.A."/>
        </authorList>
    </citation>
    <scope>NUCLEOTIDE SEQUENCE [LARGE SCALE GENOMIC DNA]</scope>
    <source>
        <strain evidence="4 5">Sanger_29</strain>
    </source>
</reference>
<keyword evidence="2 4" id="KW-0808">Transferase</keyword>
<dbReference type="PANTHER" id="PTHR12215">
    <property type="entry name" value="PHOSPHOPANTETHEINE TRANSFERASE"/>
    <property type="match status" value="1"/>
</dbReference>
<dbReference type="SUPFAM" id="SSF56214">
    <property type="entry name" value="4'-phosphopantetheinyl transferase"/>
    <property type="match status" value="2"/>
</dbReference>